<reference evidence="4" key="1">
    <citation type="submission" date="2019-11" db="UniProtKB">
        <authorList>
            <consortium name="WormBaseParasite"/>
        </authorList>
    </citation>
    <scope>IDENTIFICATION</scope>
</reference>
<dbReference type="WBParaSite" id="MCU_001389-RB">
    <property type="protein sequence ID" value="MCU_001389-RB"/>
    <property type="gene ID" value="MCU_001389"/>
</dbReference>
<keyword evidence="1" id="KW-0175">Coiled coil</keyword>
<dbReference type="InterPro" id="IPR035892">
    <property type="entry name" value="C2_domain_sf"/>
</dbReference>
<dbReference type="PANTHER" id="PTHR10024:SF374">
    <property type="entry name" value="C2 DOMAIN-CONTAINING PROTEIN"/>
    <property type="match status" value="1"/>
</dbReference>
<dbReference type="Gene3D" id="2.60.40.150">
    <property type="entry name" value="C2 domain"/>
    <property type="match status" value="2"/>
</dbReference>
<dbReference type="PANTHER" id="PTHR10024">
    <property type="entry name" value="SYNAPTOTAGMIN"/>
    <property type="match status" value="1"/>
</dbReference>
<dbReference type="GO" id="GO:0017156">
    <property type="term" value="P:calcium-ion regulated exocytosis"/>
    <property type="evidence" value="ECO:0007669"/>
    <property type="project" value="TreeGrafter"/>
</dbReference>
<evidence type="ECO:0000256" key="1">
    <source>
        <dbReference type="SAM" id="Coils"/>
    </source>
</evidence>
<dbReference type="InterPro" id="IPR000008">
    <property type="entry name" value="C2_dom"/>
</dbReference>
<dbReference type="GO" id="GO:0030276">
    <property type="term" value="F:clathrin binding"/>
    <property type="evidence" value="ECO:0007669"/>
    <property type="project" value="TreeGrafter"/>
</dbReference>
<sequence length="592" mass="67190">MSLLKRMSINSFRNKDASAKPTTPTKLAEFSPGTLIPPEVLQQRITEQNSEQSFEALRLKVQKADEERRRKEEMDRLIAERQGRLQDHGYDDELGFLVFKLLYDVNREAMKVTLVEANHLRPRDPLGVILNVRVSVTLESVRDPSKIIKPQPKLSLLNKLAANRGIEYQGKGGWKYPSKTNTVDAASSSIYWRIRKPVWNEDFIFEKIKNRQLKHLAVVFTVYERQVPKPPEPPKEDFIGEVRIPLIKIHKKLATNDDRSGDARSMPQVAENTNETADEGEDPGVNQQVVEIPLPSENRLGDKEAVIQWLETVSSPTPGQDEEMEELESLCNSEAVRDQLGDPELMDSISVRELRMANADTNLDTIKQLAMPPPSNDPAQAGDAEENQNRTEEDSEQADSEPDLPENERPRVIRTLEGWHYINSVPRLRPVYGELEIGLLYDPSLGKLTISIIKGRKMVAPDGTFMKVWISVQQKTRICKKRTPFVAVTSAKASAKSGSSHNEPVAIIEKAGKIHKTSVRIDTADPVWDDRFHFNVAKEQLQNVFFDTLVYNQDSVIGGLRLGHFACYKASYHWNTMIKRPGVWVEQTYILQ</sequence>
<evidence type="ECO:0000313" key="4">
    <source>
        <dbReference type="WBParaSite" id="MCU_001389-RB"/>
    </source>
</evidence>
<dbReference type="GO" id="GO:0001786">
    <property type="term" value="F:phosphatidylserine binding"/>
    <property type="evidence" value="ECO:0007669"/>
    <property type="project" value="TreeGrafter"/>
</dbReference>
<organism evidence="4">
    <name type="scientific">Mesocestoides corti</name>
    <name type="common">Flatworm</name>
    <dbReference type="NCBI Taxonomy" id="53468"/>
    <lineage>
        <taxon>Eukaryota</taxon>
        <taxon>Metazoa</taxon>
        <taxon>Spiralia</taxon>
        <taxon>Lophotrochozoa</taxon>
        <taxon>Platyhelminthes</taxon>
        <taxon>Cestoda</taxon>
        <taxon>Eucestoda</taxon>
        <taxon>Cyclophyllidea</taxon>
        <taxon>Mesocestoididae</taxon>
        <taxon>Mesocestoides</taxon>
    </lineage>
</organism>
<evidence type="ECO:0000259" key="3">
    <source>
        <dbReference type="PROSITE" id="PS50004"/>
    </source>
</evidence>
<proteinExistence type="predicted"/>
<dbReference type="SMART" id="SM00239">
    <property type="entry name" value="C2"/>
    <property type="match status" value="2"/>
</dbReference>
<dbReference type="GO" id="GO:0070382">
    <property type="term" value="C:exocytic vesicle"/>
    <property type="evidence" value="ECO:0007669"/>
    <property type="project" value="TreeGrafter"/>
</dbReference>
<dbReference type="AlphaFoldDB" id="A0A5K3EL93"/>
<dbReference type="GO" id="GO:0005544">
    <property type="term" value="F:calcium-dependent phospholipid binding"/>
    <property type="evidence" value="ECO:0007669"/>
    <property type="project" value="TreeGrafter"/>
</dbReference>
<feature type="domain" description="C2" evidence="3">
    <location>
        <begin position="93"/>
        <end position="260"/>
    </location>
</feature>
<feature type="domain" description="C2" evidence="3">
    <location>
        <begin position="431"/>
        <end position="589"/>
    </location>
</feature>
<dbReference type="SUPFAM" id="SSF49562">
    <property type="entry name" value="C2 domain (Calcium/lipid-binding domain, CaLB)"/>
    <property type="match status" value="2"/>
</dbReference>
<feature type="region of interest" description="Disordered" evidence="2">
    <location>
        <begin position="367"/>
        <end position="408"/>
    </location>
</feature>
<evidence type="ECO:0000256" key="2">
    <source>
        <dbReference type="SAM" id="MobiDB-lite"/>
    </source>
</evidence>
<name>A0A5K3EL93_MESCO</name>
<dbReference type="GO" id="GO:0005509">
    <property type="term" value="F:calcium ion binding"/>
    <property type="evidence" value="ECO:0007669"/>
    <property type="project" value="TreeGrafter"/>
</dbReference>
<protein>
    <submittedName>
        <fullName evidence="4">C2 domain-containing protein</fullName>
    </submittedName>
</protein>
<dbReference type="PROSITE" id="PS50004">
    <property type="entry name" value="C2"/>
    <property type="match status" value="2"/>
</dbReference>
<feature type="region of interest" description="Disordered" evidence="2">
    <location>
        <begin position="255"/>
        <end position="283"/>
    </location>
</feature>
<dbReference type="GO" id="GO:0000149">
    <property type="term" value="F:SNARE binding"/>
    <property type="evidence" value="ECO:0007669"/>
    <property type="project" value="TreeGrafter"/>
</dbReference>
<feature type="coiled-coil region" evidence="1">
    <location>
        <begin position="47"/>
        <end position="74"/>
    </location>
</feature>
<accession>A0A5K3EL93</accession>
<dbReference type="GO" id="GO:0005886">
    <property type="term" value="C:plasma membrane"/>
    <property type="evidence" value="ECO:0007669"/>
    <property type="project" value="TreeGrafter"/>
</dbReference>
<dbReference type="Pfam" id="PF00168">
    <property type="entry name" value="C2"/>
    <property type="match status" value="2"/>
</dbReference>
<feature type="compositionally biased region" description="Acidic residues" evidence="2">
    <location>
        <begin position="393"/>
        <end position="405"/>
    </location>
</feature>